<evidence type="ECO:0000313" key="2">
    <source>
        <dbReference type="Proteomes" id="UP000605201"/>
    </source>
</evidence>
<dbReference type="AlphaFoldDB" id="A0A8J6NVX8"/>
<protein>
    <submittedName>
        <fullName evidence="1">Uncharacterized protein</fullName>
    </submittedName>
</protein>
<accession>A0A8J6NVX8</accession>
<proteinExistence type="predicted"/>
<dbReference type="Proteomes" id="UP000605201">
    <property type="component" value="Unassembled WGS sequence"/>
</dbReference>
<comment type="caution">
    <text evidence="1">The sequence shown here is derived from an EMBL/GenBank/DDBJ whole genome shotgun (WGS) entry which is preliminary data.</text>
</comment>
<reference evidence="1 2" key="1">
    <citation type="submission" date="2020-08" db="EMBL/GenBank/DDBJ databases">
        <title>Bridging the membrane lipid divide: bacteria of the FCB group superphylum have the potential to synthesize archaeal ether lipids.</title>
        <authorList>
            <person name="Villanueva L."/>
            <person name="Von Meijenfeldt F.A.B."/>
            <person name="Westbye A.B."/>
            <person name="Yadav S."/>
            <person name="Hopmans E.C."/>
            <person name="Dutilh B.E."/>
            <person name="Sinninghe Damste J.S."/>
        </authorList>
    </citation>
    <scope>NUCLEOTIDE SEQUENCE [LARGE SCALE GENOMIC DNA]</scope>
    <source>
        <strain evidence="1">NIOZ-UU17</strain>
    </source>
</reference>
<sequence>MAIGRHNNTYHIKPLPAKAGGYLFRLKVSRKVLGRISSPFWVLRSTLNLSTLNLSTLNLKPQIIMMLKLFA</sequence>
<organism evidence="1 2">
    <name type="scientific">Candidatus Desulfatibia vada</name>
    <dbReference type="NCBI Taxonomy" id="2841696"/>
    <lineage>
        <taxon>Bacteria</taxon>
        <taxon>Pseudomonadati</taxon>
        <taxon>Thermodesulfobacteriota</taxon>
        <taxon>Desulfobacteria</taxon>
        <taxon>Desulfobacterales</taxon>
        <taxon>Desulfobacterales incertae sedis</taxon>
        <taxon>Candidatus Desulfatibia</taxon>
    </lineage>
</organism>
<evidence type="ECO:0000313" key="1">
    <source>
        <dbReference type="EMBL" id="MBC8433588.1"/>
    </source>
</evidence>
<dbReference type="EMBL" id="JACNIG010000310">
    <property type="protein sequence ID" value="MBC8433588.1"/>
    <property type="molecule type" value="Genomic_DNA"/>
</dbReference>
<gene>
    <name evidence="1" type="ORF">H8D96_16900</name>
</gene>
<name>A0A8J6NVX8_9BACT</name>